<proteinExistence type="predicted"/>
<protein>
    <submittedName>
        <fullName evidence="1">ORF16</fullName>
    </submittedName>
</protein>
<keyword evidence="2" id="KW-1185">Reference proteome</keyword>
<sequence length="33" mass="3552">MDKIARLPAISASANRLKAIWSKVIKVSIAQTA</sequence>
<evidence type="ECO:0000313" key="2">
    <source>
        <dbReference type="Proteomes" id="UP000001159"/>
    </source>
</evidence>
<dbReference type="Proteomes" id="UP000001159">
    <property type="component" value="Segment"/>
</dbReference>
<dbReference type="EMBL" id="AY133112">
    <property type="protein sequence ID" value="AAN12314.1"/>
    <property type="molecule type" value="Genomic_DNA"/>
</dbReference>
<evidence type="ECO:0000313" key="1">
    <source>
        <dbReference type="EMBL" id="AAN12314.1"/>
    </source>
</evidence>
<gene>
    <name evidence="1" type="primary">orf16</name>
</gene>
<reference evidence="1 2" key="1">
    <citation type="journal article" date="2002" name="J. Appl. Microbiol.">
        <title>The complete nucleotide sequence of the Vibrio harveyi bacteriophage VHML.</title>
        <authorList>
            <person name="Oakey H.J."/>
            <person name="Cullen B.R."/>
            <person name="Owens L."/>
        </authorList>
    </citation>
    <scope>NUCLEOTIDE SEQUENCE</scope>
</reference>
<name>Q8H9P9_9CAUD</name>
<dbReference type="RefSeq" id="NP_758909.1">
    <property type="nucleotide sequence ID" value="NC_004456.1"/>
</dbReference>
<accession>Q8H9P9</accession>
<organism evidence="1 2">
    <name type="scientific">Vibrio phage VHML</name>
    <dbReference type="NCBI Taxonomy" id="207597"/>
    <lineage>
        <taxon>Viruses</taxon>
        <taxon>Duplodnaviria</taxon>
        <taxon>Heunggongvirae</taxon>
        <taxon>Uroviricota</taxon>
        <taxon>Caudoviricetes</taxon>
        <taxon>Vhmlvirus</taxon>
        <taxon>Vhmlvirus VHML</taxon>
    </lineage>
</organism>
<dbReference type="KEGG" id="vg:956153"/>